<organism evidence="1 2">
    <name type="scientific">Micavibrio aeruginosavorus</name>
    <dbReference type="NCBI Taxonomy" id="349221"/>
    <lineage>
        <taxon>Bacteria</taxon>
        <taxon>Pseudomonadati</taxon>
        <taxon>Bdellovibrionota</taxon>
        <taxon>Bdellovibrionia</taxon>
        <taxon>Bdellovibrionales</taxon>
        <taxon>Pseudobdellovibrionaceae</taxon>
        <taxon>Micavibrio</taxon>
    </lineage>
</organism>
<dbReference type="Proteomes" id="UP000249557">
    <property type="component" value="Unassembled WGS sequence"/>
</dbReference>
<proteinExistence type="predicted"/>
<sequence length="173" mass="19320">MSEIQTNGWAQSSREKASKKVQQLINTFPADIAPEDKFQRLVKQFAVVASCTHKCAENFDPGAFEERNLGVNTSKFLSSLRDAHELGVCQLEALQKEMEKMPLAHVNGTSVEFANCTQTLMSETIRFEKSRTDFEKNIVKCASETMQAAQHKLASLMAQISVAILFMGEMQVI</sequence>
<evidence type="ECO:0000313" key="2">
    <source>
        <dbReference type="Proteomes" id="UP000249557"/>
    </source>
</evidence>
<dbReference type="AlphaFoldDB" id="A0A2W5BKA9"/>
<gene>
    <name evidence="1" type="ORF">DI626_09020</name>
</gene>
<name>A0A2W5BKA9_9BACT</name>
<evidence type="ECO:0000313" key="1">
    <source>
        <dbReference type="EMBL" id="PZO83461.1"/>
    </source>
</evidence>
<accession>A0A2W5BKA9</accession>
<dbReference type="EMBL" id="QFNK01000209">
    <property type="protein sequence ID" value="PZO83461.1"/>
    <property type="molecule type" value="Genomic_DNA"/>
</dbReference>
<protein>
    <submittedName>
        <fullName evidence="1">Uncharacterized protein</fullName>
    </submittedName>
</protein>
<reference evidence="1 2" key="1">
    <citation type="submission" date="2017-08" db="EMBL/GenBank/DDBJ databases">
        <title>Infants hospitalized years apart are colonized by the same room-sourced microbial strains.</title>
        <authorList>
            <person name="Brooks B."/>
            <person name="Olm M.R."/>
            <person name="Firek B.A."/>
            <person name="Baker R."/>
            <person name="Thomas B.C."/>
            <person name="Morowitz M.J."/>
            <person name="Banfield J.F."/>
        </authorList>
    </citation>
    <scope>NUCLEOTIDE SEQUENCE [LARGE SCALE GENOMIC DNA]</scope>
    <source>
        <strain evidence="1">S2_018_000_R2_104</strain>
    </source>
</reference>
<comment type="caution">
    <text evidence="1">The sequence shown here is derived from an EMBL/GenBank/DDBJ whole genome shotgun (WGS) entry which is preliminary data.</text>
</comment>